<dbReference type="InterPro" id="IPR038657">
    <property type="entry name" value="Ribosomal_bL19_sf"/>
</dbReference>
<dbReference type="Gene3D" id="2.30.30.790">
    <property type="match status" value="1"/>
</dbReference>
<reference evidence="4" key="1">
    <citation type="submission" date="2018-02" db="EMBL/GenBank/DDBJ databases">
        <title>Rhizophora mucronata_Transcriptome.</title>
        <authorList>
            <person name="Meera S.P."/>
            <person name="Sreeshan A."/>
            <person name="Augustine A."/>
        </authorList>
    </citation>
    <scope>NUCLEOTIDE SEQUENCE</scope>
    <source>
        <tissue evidence="4">Leaf</tissue>
    </source>
</reference>
<evidence type="ECO:0000256" key="3">
    <source>
        <dbReference type="ARBA" id="ARBA00023274"/>
    </source>
</evidence>
<keyword evidence="3" id="KW-0687">Ribonucleoprotein</keyword>
<evidence type="ECO:0000256" key="1">
    <source>
        <dbReference type="ARBA" id="ARBA00005781"/>
    </source>
</evidence>
<comment type="similarity">
    <text evidence="1">Belongs to the bacterial ribosomal protein bL19 family.</text>
</comment>
<evidence type="ECO:0000256" key="2">
    <source>
        <dbReference type="ARBA" id="ARBA00022980"/>
    </source>
</evidence>
<dbReference type="Pfam" id="PF01245">
    <property type="entry name" value="Ribosomal_L19"/>
    <property type="match status" value="1"/>
</dbReference>
<dbReference type="NCBIfam" id="TIGR01024">
    <property type="entry name" value="rplS_bact"/>
    <property type="match status" value="1"/>
</dbReference>
<dbReference type="GO" id="GO:0006412">
    <property type="term" value="P:translation"/>
    <property type="evidence" value="ECO:0007669"/>
    <property type="project" value="InterPro"/>
</dbReference>
<keyword evidence="2" id="KW-0689">Ribosomal protein</keyword>
<name>A0A2P2JTN3_RHIMU</name>
<dbReference type="InterPro" id="IPR008991">
    <property type="entry name" value="Translation_prot_SH3-like_sf"/>
</dbReference>
<dbReference type="FunFam" id="2.30.30.790:FF:000003">
    <property type="entry name" value="50S ribosomal protein L19, chloroplastic"/>
    <property type="match status" value="1"/>
</dbReference>
<dbReference type="EMBL" id="GGEC01016328">
    <property type="protein sequence ID" value="MBW96811.1"/>
    <property type="molecule type" value="Transcribed_RNA"/>
</dbReference>
<evidence type="ECO:0000313" key="4">
    <source>
        <dbReference type="EMBL" id="MBW96811.1"/>
    </source>
</evidence>
<organism evidence="4">
    <name type="scientific">Rhizophora mucronata</name>
    <name type="common">Asiatic mangrove</name>
    <dbReference type="NCBI Taxonomy" id="61149"/>
    <lineage>
        <taxon>Eukaryota</taxon>
        <taxon>Viridiplantae</taxon>
        <taxon>Streptophyta</taxon>
        <taxon>Embryophyta</taxon>
        <taxon>Tracheophyta</taxon>
        <taxon>Spermatophyta</taxon>
        <taxon>Magnoliopsida</taxon>
        <taxon>eudicotyledons</taxon>
        <taxon>Gunneridae</taxon>
        <taxon>Pentapetalae</taxon>
        <taxon>rosids</taxon>
        <taxon>fabids</taxon>
        <taxon>Malpighiales</taxon>
        <taxon>Rhizophoraceae</taxon>
        <taxon>Rhizophora</taxon>
    </lineage>
</organism>
<protein>
    <submittedName>
        <fullName evidence="4">Uncharacterized protein</fullName>
    </submittedName>
</protein>
<dbReference type="PRINTS" id="PR00061">
    <property type="entry name" value="RIBOSOMALL19"/>
</dbReference>
<dbReference type="PANTHER" id="PTHR15680">
    <property type="entry name" value="RIBOSOMAL PROTEIN L19"/>
    <property type="match status" value="1"/>
</dbReference>
<dbReference type="AlphaFoldDB" id="A0A2P2JTN3"/>
<dbReference type="GO" id="GO:1990904">
    <property type="term" value="C:ribonucleoprotein complex"/>
    <property type="evidence" value="ECO:0007669"/>
    <property type="project" value="UniProtKB-KW"/>
</dbReference>
<dbReference type="GO" id="GO:0003735">
    <property type="term" value="F:structural constituent of ribosome"/>
    <property type="evidence" value="ECO:0007669"/>
    <property type="project" value="InterPro"/>
</dbReference>
<dbReference type="PANTHER" id="PTHR15680:SF9">
    <property type="entry name" value="LARGE RIBOSOMAL SUBUNIT PROTEIN BL19M"/>
    <property type="match status" value="1"/>
</dbReference>
<dbReference type="InterPro" id="IPR001857">
    <property type="entry name" value="Ribosomal_bL19"/>
</dbReference>
<dbReference type="GO" id="GO:0005840">
    <property type="term" value="C:ribosome"/>
    <property type="evidence" value="ECO:0007669"/>
    <property type="project" value="UniProtKB-KW"/>
</dbReference>
<accession>A0A2P2JTN3</accession>
<sequence length="260" mass="29119">MYSTFGNLIRRQALNSLCVSHSQSTRGYLASNWSGGRGFGSLCSDSSVSNGVGSSKIQFLRSFHRVAPPSLLPGTESCSQTEMLMLSSRIGRSPALYSLLWADSKRFLTRSMTTAGNSDESVVKDSSEAVSAVTSRIKFKRLDKTARHIMQIINKEAVEEVKSQREIPDIKPGYIVELKVEVPENKRRVSTVRGIVIARRNAGINTTFRLRRIVEKGIGVESLFPLYSPNIKEIKVLDKKKVRRAKLYYLRDKMNALKKS</sequence>
<proteinExistence type="inferred from homology"/>
<dbReference type="SUPFAM" id="SSF50104">
    <property type="entry name" value="Translation proteins SH3-like domain"/>
    <property type="match status" value="1"/>
</dbReference>